<comment type="similarity">
    <text evidence="5">Belongs to the RimM family.</text>
</comment>
<dbReference type="SUPFAM" id="SSF50346">
    <property type="entry name" value="PRC-barrel domain"/>
    <property type="match status" value="1"/>
</dbReference>
<feature type="domain" description="Ribosome maturation factor RimM PRC barrel" evidence="7">
    <location>
        <begin position="103"/>
        <end position="168"/>
    </location>
</feature>
<evidence type="ECO:0000313" key="10">
    <source>
        <dbReference type="Proteomes" id="UP000217276"/>
    </source>
</evidence>
<name>A0A250FBV6_9FLAO</name>
<evidence type="ECO:0000256" key="5">
    <source>
        <dbReference type="HAMAP-Rule" id="MF_00014"/>
    </source>
</evidence>
<evidence type="ECO:0000256" key="3">
    <source>
        <dbReference type="ARBA" id="ARBA00022552"/>
    </source>
</evidence>
<dbReference type="KEGG" id="clk:CGC53_09895"/>
<evidence type="ECO:0000256" key="1">
    <source>
        <dbReference type="ARBA" id="ARBA00022490"/>
    </source>
</evidence>
<evidence type="ECO:0000256" key="2">
    <source>
        <dbReference type="ARBA" id="ARBA00022517"/>
    </source>
</evidence>
<dbReference type="InterPro" id="IPR002676">
    <property type="entry name" value="RimM_N"/>
</dbReference>
<evidence type="ECO:0000259" key="7">
    <source>
        <dbReference type="Pfam" id="PF24986"/>
    </source>
</evidence>
<evidence type="ECO:0000259" key="6">
    <source>
        <dbReference type="Pfam" id="PF01782"/>
    </source>
</evidence>
<evidence type="ECO:0000313" key="9">
    <source>
        <dbReference type="EMBL" id="PTX06311.1"/>
    </source>
</evidence>
<keyword evidence="4 5" id="KW-0143">Chaperone</keyword>
<proteinExistence type="inferred from homology"/>
<gene>
    <name evidence="5 8" type="primary">rimM</name>
    <name evidence="9" type="ORF">C8P65_10866</name>
    <name evidence="8" type="ORF">CGC53_09895</name>
</gene>
<dbReference type="GO" id="GO:0006364">
    <property type="term" value="P:rRNA processing"/>
    <property type="evidence" value="ECO:0007669"/>
    <property type="project" value="UniProtKB-UniRule"/>
</dbReference>
<comment type="function">
    <text evidence="5">An accessory protein needed during the final step in the assembly of 30S ribosomal subunit, possibly for assembly of the head region. Essential for efficient processing of 16S rRNA. May be needed both before and after RbfA during the maturation of 16S rRNA. It has affinity for free ribosomal 30S subunits but not for 70S ribosomes.</text>
</comment>
<dbReference type="InterPro" id="IPR036976">
    <property type="entry name" value="RimM_N_sf"/>
</dbReference>
<dbReference type="InterPro" id="IPR011961">
    <property type="entry name" value="RimM"/>
</dbReference>
<dbReference type="RefSeq" id="WP_009389438.1">
    <property type="nucleotide sequence ID" value="NZ_CAJZEI010000006.1"/>
</dbReference>
<dbReference type="InterPro" id="IPR056792">
    <property type="entry name" value="PRC_RimM"/>
</dbReference>
<keyword evidence="2 5" id="KW-0690">Ribosome biogenesis</keyword>
<accession>A0A250FBV6</accession>
<dbReference type="EMBL" id="QBKG01000008">
    <property type="protein sequence ID" value="PTX06311.1"/>
    <property type="molecule type" value="Genomic_DNA"/>
</dbReference>
<comment type="subunit">
    <text evidence="5">Binds ribosomal protein uS19.</text>
</comment>
<evidence type="ECO:0000313" key="11">
    <source>
        <dbReference type="Proteomes" id="UP000243985"/>
    </source>
</evidence>
<dbReference type="NCBIfam" id="TIGR02273">
    <property type="entry name" value="16S_RimM"/>
    <property type="match status" value="1"/>
</dbReference>
<dbReference type="GO" id="GO:0042274">
    <property type="term" value="P:ribosomal small subunit biogenesis"/>
    <property type="evidence" value="ECO:0007669"/>
    <property type="project" value="UniProtKB-UniRule"/>
</dbReference>
<keyword evidence="1 5" id="KW-0963">Cytoplasm</keyword>
<dbReference type="GO" id="GO:0005840">
    <property type="term" value="C:ribosome"/>
    <property type="evidence" value="ECO:0007669"/>
    <property type="project" value="InterPro"/>
</dbReference>
<dbReference type="PANTHER" id="PTHR33692:SF1">
    <property type="entry name" value="RIBOSOME MATURATION FACTOR RIMM"/>
    <property type="match status" value="1"/>
</dbReference>
<keyword evidence="3 5" id="KW-0698">rRNA processing</keyword>
<keyword evidence="10" id="KW-1185">Reference proteome</keyword>
<dbReference type="GeneID" id="84580971"/>
<comment type="domain">
    <text evidence="5">The PRC barrel domain binds ribosomal protein uS19.</text>
</comment>
<evidence type="ECO:0000313" key="8">
    <source>
        <dbReference type="EMBL" id="ATA82629.1"/>
    </source>
</evidence>
<dbReference type="GO" id="GO:0043022">
    <property type="term" value="F:ribosome binding"/>
    <property type="evidence" value="ECO:0007669"/>
    <property type="project" value="InterPro"/>
</dbReference>
<dbReference type="EMBL" id="CP022384">
    <property type="protein sequence ID" value="ATA82629.1"/>
    <property type="molecule type" value="Genomic_DNA"/>
</dbReference>
<sequence length="174" mass="19863">MTLKDCFYIGTIVSKFSFKGEVLIKLDSDDPEMYEEMESVFIALGNNLVPFFIERSSLHKSDLLRVKFEEVDTEADADALLKHKIYLPLSALPPLTGNQFYYHEVIGFTVEDTQYGYVGKITAVNDNTFQALFEIEDEAGHQILIPINFLEKIDRQNQKLIVSTPEGLIALYQE</sequence>
<organism evidence="8 10">
    <name type="scientific">Capnocytophaga leadbetteri</name>
    <dbReference type="NCBI Taxonomy" id="327575"/>
    <lineage>
        <taxon>Bacteria</taxon>
        <taxon>Pseudomonadati</taxon>
        <taxon>Bacteroidota</taxon>
        <taxon>Flavobacteriia</taxon>
        <taxon>Flavobacteriales</taxon>
        <taxon>Flavobacteriaceae</taxon>
        <taxon>Capnocytophaga</taxon>
    </lineage>
</organism>
<dbReference type="Pfam" id="PF01782">
    <property type="entry name" value="RimM"/>
    <property type="match status" value="1"/>
</dbReference>
<evidence type="ECO:0000256" key="4">
    <source>
        <dbReference type="ARBA" id="ARBA00023186"/>
    </source>
</evidence>
<feature type="domain" description="RimM N-terminal" evidence="6">
    <location>
        <begin position="9"/>
        <end position="88"/>
    </location>
</feature>
<dbReference type="InterPro" id="IPR011033">
    <property type="entry name" value="PRC_barrel-like_sf"/>
</dbReference>
<dbReference type="Gene3D" id="2.30.30.240">
    <property type="entry name" value="PRC-barrel domain"/>
    <property type="match status" value="1"/>
</dbReference>
<dbReference type="GO" id="GO:0005737">
    <property type="term" value="C:cytoplasm"/>
    <property type="evidence" value="ECO:0007669"/>
    <property type="project" value="UniProtKB-SubCell"/>
</dbReference>
<dbReference type="InterPro" id="IPR009000">
    <property type="entry name" value="Transl_B-barrel_sf"/>
</dbReference>
<dbReference type="HAMAP" id="MF_00014">
    <property type="entry name" value="Ribosome_mat_RimM"/>
    <property type="match status" value="1"/>
</dbReference>
<dbReference type="Pfam" id="PF24986">
    <property type="entry name" value="PRC_RimM"/>
    <property type="match status" value="1"/>
</dbReference>
<dbReference type="AlphaFoldDB" id="A0A250FBV6"/>
<dbReference type="PANTHER" id="PTHR33692">
    <property type="entry name" value="RIBOSOME MATURATION FACTOR RIMM"/>
    <property type="match status" value="1"/>
</dbReference>
<dbReference type="Proteomes" id="UP000243985">
    <property type="component" value="Unassembled WGS sequence"/>
</dbReference>
<comment type="subcellular location">
    <subcellularLocation>
        <location evidence="5">Cytoplasm</location>
    </subcellularLocation>
</comment>
<reference evidence="10" key="2">
    <citation type="submission" date="2017-06" db="EMBL/GenBank/DDBJ databases">
        <title>Capnocytophaga spp. assemblies.</title>
        <authorList>
            <person name="Gulvik C.A."/>
        </authorList>
    </citation>
    <scope>NUCLEOTIDE SEQUENCE [LARGE SCALE GENOMIC DNA]</scope>
    <source>
        <strain evidence="10">H6253</strain>
    </source>
</reference>
<reference evidence="8" key="1">
    <citation type="journal article" date="2017" name="Genome Announc.">
        <title>Twelve Complete Reference Genomes of Clinical Isolates in the Capnocytophaga Genus.</title>
        <authorList>
            <person name="Villarma A."/>
            <person name="Gulvik C.A."/>
            <person name="Rowe L.A."/>
            <person name="Sheth M."/>
            <person name="Juieng P."/>
            <person name="Nicholson A.C."/>
            <person name="Loparev V.N."/>
            <person name="McQuiston J.R."/>
        </authorList>
    </citation>
    <scope>NUCLEOTIDE SEQUENCE</scope>
    <source>
        <strain evidence="8">H6253</strain>
    </source>
</reference>
<dbReference type="SUPFAM" id="SSF50447">
    <property type="entry name" value="Translation proteins"/>
    <property type="match status" value="1"/>
</dbReference>
<reference evidence="9 11" key="3">
    <citation type="submission" date="2018-04" db="EMBL/GenBank/DDBJ databases">
        <title>Genomic Encyclopedia of Archaeal and Bacterial Type Strains, Phase II (KMG-II): from individual species to whole genera.</title>
        <authorList>
            <person name="Goeker M."/>
        </authorList>
    </citation>
    <scope>NUCLEOTIDE SEQUENCE [LARGE SCALE GENOMIC DNA]</scope>
    <source>
        <strain evidence="9 11">DSM 22902</strain>
    </source>
</reference>
<dbReference type="Proteomes" id="UP000217276">
    <property type="component" value="Chromosome"/>
</dbReference>
<protein>
    <recommendedName>
        <fullName evidence="5">Ribosome maturation factor RimM</fullName>
    </recommendedName>
</protein>
<dbReference type="Gene3D" id="2.40.30.60">
    <property type="entry name" value="RimM"/>
    <property type="match status" value="1"/>
</dbReference>